<keyword evidence="2" id="KW-0472">Membrane</keyword>
<evidence type="ECO:0000256" key="1">
    <source>
        <dbReference type="SAM" id="MobiDB-lite"/>
    </source>
</evidence>
<organism evidence="3 4">
    <name type="scientific">Streptomyces boncukensis</name>
    <dbReference type="NCBI Taxonomy" id="2711219"/>
    <lineage>
        <taxon>Bacteria</taxon>
        <taxon>Bacillati</taxon>
        <taxon>Actinomycetota</taxon>
        <taxon>Actinomycetes</taxon>
        <taxon>Kitasatosporales</taxon>
        <taxon>Streptomycetaceae</taxon>
        <taxon>Streptomyces</taxon>
    </lineage>
</organism>
<sequence length="483" mass="52477">MRNWRFAAVCWAATAALLVVALPVDSDGIPGWIPIAYAVVLLAAAADGARRGLRTGLAPQLASSRLALVLAFVLLAIPVTSAVGYGAVQDEAAEKELLKRLDRADAQVKKASSGSFGAARKPYREALKTYTDLRAQHAGSRAAERVPSRLRGFYTTVAAPYEQQNYCEAVEPLRYLRDLPDSVDDEALGKLASWPDKRLAHSWYECGMEGLKGSSSSSASGTARDTRHLKSLMATFPESEYARKVEPELRSRIADGVKELDGDAPCTTATQLTRLRTTVRGMPDETAGKLRKDSDKAVEKGDYACGVDSFENKRFSTAKLKLSRFSTRYKDSSLAGRAEKIAIAAEIAQQRPAAGRKLPRTKAPGGSRQTMKVSNGGPGSVEMLYTGPVTGSVKLGNCSECKTYPTRSAGRVSACKRSSVSYPSTTLRLPPGEYHFLYKRTRTTTSSLVSPRKNSDTKTIRAAHRYTSCLYVTKSLPFTEPKR</sequence>
<feature type="transmembrane region" description="Helical" evidence="2">
    <location>
        <begin position="31"/>
        <end position="46"/>
    </location>
</feature>
<proteinExistence type="predicted"/>
<keyword evidence="2" id="KW-1133">Transmembrane helix</keyword>
<gene>
    <name evidence="3" type="ORF">G5C65_18220</name>
</gene>
<name>A0A6G4X039_9ACTN</name>
<evidence type="ECO:0000256" key="2">
    <source>
        <dbReference type="SAM" id="Phobius"/>
    </source>
</evidence>
<feature type="region of interest" description="Disordered" evidence="1">
    <location>
        <begin position="352"/>
        <end position="379"/>
    </location>
</feature>
<dbReference type="Proteomes" id="UP000477722">
    <property type="component" value="Unassembled WGS sequence"/>
</dbReference>
<keyword evidence="2" id="KW-0812">Transmembrane</keyword>
<feature type="transmembrane region" description="Helical" evidence="2">
    <location>
        <begin position="66"/>
        <end position="88"/>
    </location>
</feature>
<keyword evidence="4" id="KW-1185">Reference proteome</keyword>
<accession>A0A6G4X039</accession>
<reference evidence="3 4" key="1">
    <citation type="submission" date="2020-02" db="EMBL/GenBank/DDBJ databases">
        <title>Whole-genome analyses of novel actinobacteria.</title>
        <authorList>
            <person name="Sahin N."/>
            <person name="Tatar D."/>
        </authorList>
    </citation>
    <scope>NUCLEOTIDE SEQUENCE [LARGE SCALE GENOMIC DNA]</scope>
    <source>
        <strain evidence="3 4">SB3404</strain>
    </source>
</reference>
<evidence type="ECO:0000313" key="3">
    <source>
        <dbReference type="EMBL" id="NGO70250.1"/>
    </source>
</evidence>
<dbReference type="EMBL" id="JAAKZZ010000179">
    <property type="protein sequence ID" value="NGO70250.1"/>
    <property type="molecule type" value="Genomic_DNA"/>
</dbReference>
<dbReference type="AlphaFoldDB" id="A0A6G4X039"/>
<evidence type="ECO:0000313" key="4">
    <source>
        <dbReference type="Proteomes" id="UP000477722"/>
    </source>
</evidence>
<protein>
    <submittedName>
        <fullName evidence="3">Uncharacterized protein</fullName>
    </submittedName>
</protein>
<comment type="caution">
    <text evidence="3">The sequence shown here is derived from an EMBL/GenBank/DDBJ whole genome shotgun (WGS) entry which is preliminary data.</text>
</comment>